<sequence>MADKHNKSFFGQSTGMFLQSSLKTDP</sequence>
<name>A0A0F9G4N0_9ZZZZ</name>
<reference evidence="1" key="1">
    <citation type="journal article" date="2015" name="Nature">
        <title>Complex archaea that bridge the gap between prokaryotes and eukaryotes.</title>
        <authorList>
            <person name="Spang A."/>
            <person name="Saw J.H."/>
            <person name="Jorgensen S.L."/>
            <person name="Zaremba-Niedzwiedzka K."/>
            <person name="Martijn J."/>
            <person name="Lind A.E."/>
            <person name="van Eijk R."/>
            <person name="Schleper C."/>
            <person name="Guy L."/>
            <person name="Ettema T.J."/>
        </authorList>
    </citation>
    <scope>NUCLEOTIDE SEQUENCE</scope>
</reference>
<dbReference type="AlphaFoldDB" id="A0A0F9G4N0"/>
<accession>A0A0F9G4N0</accession>
<proteinExistence type="predicted"/>
<protein>
    <submittedName>
        <fullName evidence="1">Uncharacterized protein</fullName>
    </submittedName>
</protein>
<organism evidence="1">
    <name type="scientific">marine sediment metagenome</name>
    <dbReference type="NCBI Taxonomy" id="412755"/>
    <lineage>
        <taxon>unclassified sequences</taxon>
        <taxon>metagenomes</taxon>
        <taxon>ecological metagenomes</taxon>
    </lineage>
</organism>
<feature type="non-terminal residue" evidence="1">
    <location>
        <position position="26"/>
    </location>
</feature>
<gene>
    <name evidence="1" type="ORF">LCGC14_1871910</name>
</gene>
<evidence type="ECO:0000313" key="1">
    <source>
        <dbReference type="EMBL" id="KKL93714.1"/>
    </source>
</evidence>
<dbReference type="EMBL" id="LAZR01019114">
    <property type="protein sequence ID" value="KKL93714.1"/>
    <property type="molecule type" value="Genomic_DNA"/>
</dbReference>
<comment type="caution">
    <text evidence="1">The sequence shown here is derived from an EMBL/GenBank/DDBJ whole genome shotgun (WGS) entry which is preliminary data.</text>
</comment>